<evidence type="ECO:0000313" key="2">
    <source>
        <dbReference type="EMBL" id="RYR05132.1"/>
    </source>
</evidence>
<dbReference type="Proteomes" id="UP000289738">
    <property type="component" value="Chromosome B06"/>
</dbReference>
<organism evidence="2 3">
    <name type="scientific">Arachis hypogaea</name>
    <name type="common">Peanut</name>
    <dbReference type="NCBI Taxonomy" id="3818"/>
    <lineage>
        <taxon>Eukaryota</taxon>
        <taxon>Viridiplantae</taxon>
        <taxon>Streptophyta</taxon>
        <taxon>Embryophyta</taxon>
        <taxon>Tracheophyta</taxon>
        <taxon>Spermatophyta</taxon>
        <taxon>Magnoliopsida</taxon>
        <taxon>eudicotyledons</taxon>
        <taxon>Gunneridae</taxon>
        <taxon>Pentapetalae</taxon>
        <taxon>rosids</taxon>
        <taxon>fabids</taxon>
        <taxon>Fabales</taxon>
        <taxon>Fabaceae</taxon>
        <taxon>Papilionoideae</taxon>
        <taxon>50 kb inversion clade</taxon>
        <taxon>dalbergioids sensu lato</taxon>
        <taxon>Dalbergieae</taxon>
        <taxon>Pterocarpus clade</taxon>
        <taxon>Arachis</taxon>
    </lineage>
</organism>
<feature type="region of interest" description="Disordered" evidence="1">
    <location>
        <begin position="1"/>
        <end position="36"/>
    </location>
</feature>
<reference evidence="2 3" key="1">
    <citation type="submission" date="2019-01" db="EMBL/GenBank/DDBJ databases">
        <title>Sequencing of cultivated peanut Arachis hypogaea provides insights into genome evolution and oil improvement.</title>
        <authorList>
            <person name="Chen X."/>
        </authorList>
    </citation>
    <scope>NUCLEOTIDE SEQUENCE [LARGE SCALE GENOMIC DNA]</scope>
    <source>
        <strain evidence="3">cv. Fuhuasheng</strain>
        <tissue evidence="2">Leaves</tissue>
    </source>
</reference>
<proteinExistence type="predicted"/>
<sequence length="36" mass="4100">MHAGLHLRAVLPTGRASKVRERSQDIWGKQREQASE</sequence>
<evidence type="ECO:0000313" key="3">
    <source>
        <dbReference type="Proteomes" id="UP000289738"/>
    </source>
</evidence>
<gene>
    <name evidence="2" type="ORF">Ahy_B06g084983</name>
</gene>
<protein>
    <submittedName>
        <fullName evidence="2">Uncharacterized protein</fullName>
    </submittedName>
</protein>
<feature type="compositionally biased region" description="Basic and acidic residues" evidence="1">
    <location>
        <begin position="18"/>
        <end position="36"/>
    </location>
</feature>
<keyword evidence="3" id="KW-1185">Reference proteome</keyword>
<dbReference type="EMBL" id="SDMP01000016">
    <property type="protein sequence ID" value="RYR05132.1"/>
    <property type="molecule type" value="Genomic_DNA"/>
</dbReference>
<dbReference type="AlphaFoldDB" id="A0A444YT79"/>
<accession>A0A444YT79</accession>
<comment type="caution">
    <text evidence="2">The sequence shown here is derived from an EMBL/GenBank/DDBJ whole genome shotgun (WGS) entry which is preliminary data.</text>
</comment>
<name>A0A444YT79_ARAHY</name>
<evidence type="ECO:0000256" key="1">
    <source>
        <dbReference type="SAM" id="MobiDB-lite"/>
    </source>
</evidence>